<dbReference type="EMBL" id="SMYO01000002">
    <property type="protein sequence ID" value="TDK64168.1"/>
    <property type="molecule type" value="Genomic_DNA"/>
</dbReference>
<dbReference type="RefSeq" id="WP_133333108.1">
    <property type="nucleotide sequence ID" value="NZ_SMYO01000002.1"/>
</dbReference>
<dbReference type="AlphaFoldDB" id="A0A4R5VZY9"/>
<proteinExistence type="predicted"/>
<name>A0A4R5VZY9_9BACI</name>
<protein>
    <recommendedName>
        <fullName evidence="3">Amidohydrolase 3 domain-containing protein</fullName>
    </recommendedName>
</protein>
<evidence type="ECO:0000313" key="1">
    <source>
        <dbReference type="EMBL" id="TDK64168.1"/>
    </source>
</evidence>
<accession>A0A4R5VZY9</accession>
<dbReference type="Proteomes" id="UP000295132">
    <property type="component" value="Unassembled WGS sequence"/>
</dbReference>
<organism evidence="1 2">
    <name type="scientific">Bacillus salipaludis</name>
    <dbReference type="NCBI Taxonomy" id="2547811"/>
    <lineage>
        <taxon>Bacteria</taxon>
        <taxon>Bacillati</taxon>
        <taxon>Bacillota</taxon>
        <taxon>Bacilli</taxon>
        <taxon>Bacillales</taxon>
        <taxon>Bacillaceae</taxon>
        <taxon>Bacillus</taxon>
    </lineage>
</organism>
<reference evidence="1 2" key="1">
    <citation type="submission" date="2019-03" db="EMBL/GenBank/DDBJ databases">
        <title>Bacillus niacini sp. nov. a Nicotinate-Metabolizing Mesophile Isolated from Soil.</title>
        <authorList>
            <person name="Zhang G."/>
        </authorList>
    </citation>
    <scope>NUCLEOTIDE SEQUENCE [LARGE SCALE GENOMIC DNA]</scope>
    <source>
        <strain evidence="1 2">WN066</strain>
    </source>
</reference>
<gene>
    <name evidence="1" type="ORF">E2K98_04715</name>
</gene>
<sequence length="81" mass="8529">MIKVGYQADLVVFAPDTIADCGTFHNPLVGPTGIHHVLVNGQLTVHNGEYTGARAGRVIRPAARRVKIADVSAVHDIVSGS</sequence>
<evidence type="ECO:0000313" key="2">
    <source>
        <dbReference type="Proteomes" id="UP000295132"/>
    </source>
</evidence>
<evidence type="ECO:0008006" key="3">
    <source>
        <dbReference type="Google" id="ProtNLM"/>
    </source>
</evidence>
<dbReference type="InterPro" id="IPR011059">
    <property type="entry name" value="Metal-dep_hydrolase_composite"/>
</dbReference>
<dbReference type="SUPFAM" id="SSF51338">
    <property type="entry name" value="Composite domain of metallo-dependent hydrolases"/>
    <property type="match status" value="1"/>
</dbReference>
<comment type="caution">
    <text evidence="1">The sequence shown here is derived from an EMBL/GenBank/DDBJ whole genome shotgun (WGS) entry which is preliminary data.</text>
</comment>
<dbReference type="Gene3D" id="2.30.40.10">
    <property type="entry name" value="Urease, subunit C, domain 1"/>
    <property type="match status" value="1"/>
</dbReference>
<dbReference type="GO" id="GO:0016810">
    <property type="term" value="F:hydrolase activity, acting on carbon-nitrogen (but not peptide) bonds"/>
    <property type="evidence" value="ECO:0007669"/>
    <property type="project" value="InterPro"/>
</dbReference>